<proteinExistence type="predicted"/>
<name>A0ABS0Z9G6_9GAMM</name>
<feature type="chain" id="PRO_5047328582" evidence="1">
    <location>
        <begin position="26"/>
        <end position="323"/>
    </location>
</feature>
<keyword evidence="3" id="KW-1185">Reference proteome</keyword>
<accession>A0ABS0Z9G6</accession>
<dbReference type="Pfam" id="PF16868">
    <property type="entry name" value="NMT1_3"/>
    <property type="match status" value="1"/>
</dbReference>
<dbReference type="Proteomes" id="UP000598488">
    <property type="component" value="Unassembled WGS sequence"/>
</dbReference>
<evidence type="ECO:0000256" key="1">
    <source>
        <dbReference type="SAM" id="SignalP"/>
    </source>
</evidence>
<comment type="caution">
    <text evidence="2">The sequence shown here is derived from an EMBL/GenBank/DDBJ whole genome shotgun (WGS) entry which is preliminary data.</text>
</comment>
<dbReference type="PANTHER" id="PTHR42941:SF1">
    <property type="entry name" value="SLL1037 PROTEIN"/>
    <property type="match status" value="1"/>
</dbReference>
<reference evidence="2 3" key="1">
    <citation type="submission" date="2020-12" db="EMBL/GenBank/DDBJ databases">
        <title>Comparative genome analysis of fungal antagonists Marinomonas ostreistagni 398 and M. spartinae 468.</title>
        <authorList>
            <person name="Fields J.L."/>
            <person name="Mavrodi O.V."/>
            <person name="Biber P.D."/>
            <person name="Indest K.J."/>
            <person name="Mavrodi D.V."/>
        </authorList>
    </citation>
    <scope>NUCLEOTIDE SEQUENCE [LARGE SCALE GENOMIC DNA]</scope>
    <source>
        <strain evidence="2 3">USM7</strain>
    </source>
</reference>
<dbReference type="SUPFAM" id="SSF53850">
    <property type="entry name" value="Periplasmic binding protein-like II"/>
    <property type="match status" value="1"/>
</dbReference>
<dbReference type="PANTHER" id="PTHR42941">
    <property type="entry name" value="SLL1037 PROTEIN"/>
    <property type="match status" value="1"/>
</dbReference>
<keyword evidence="1" id="KW-0732">Signal</keyword>
<feature type="signal peptide" evidence="1">
    <location>
        <begin position="1"/>
        <end position="25"/>
    </location>
</feature>
<dbReference type="EMBL" id="JAEMUH010000005">
    <property type="protein sequence ID" value="MBJ7550299.1"/>
    <property type="molecule type" value="Genomic_DNA"/>
</dbReference>
<dbReference type="RefSeq" id="WP_199461932.1">
    <property type="nucleotide sequence ID" value="NZ_JAEMUH010000005.1"/>
</dbReference>
<protein>
    <submittedName>
        <fullName evidence="2">TAXI family TRAP transporter solute-binding subunit</fullName>
    </submittedName>
</protein>
<dbReference type="NCBIfam" id="TIGR02122">
    <property type="entry name" value="TRAP_TAXI"/>
    <property type="match status" value="1"/>
</dbReference>
<dbReference type="Gene3D" id="3.40.190.10">
    <property type="entry name" value="Periplasmic binding protein-like II"/>
    <property type="match status" value="2"/>
</dbReference>
<dbReference type="InterPro" id="IPR011852">
    <property type="entry name" value="TRAP_TAXI"/>
</dbReference>
<sequence>MRKFIHSSMKLATTLAVGLSLQANAQTLEWTTGQLGGGWYGMGAGLSNLVMENSDLVFKVVPGGGKDNPSKIQAGISQVGMGLDFLSYAALKGTDPYTYEHDKIRTIGQGWSDNIFHFIGPKDYTGNLETALKDDGLRIGVNKMGSSDELTFARIMAHYGTSYDDIRSRGGKVINGNYSDLNSAFKDGQIDFIFNAQGVPGSSVIELANSRREIKLVDFPDEVIDFLSTTYGYGKGSIADGVYSSEIQDGVKKTPIMGTIMLVSEDLSDETVYTLTKTLVENTDKFGAIHNSLTGFDPATAWQTSVPLHPGAEKLYKELGYMK</sequence>
<evidence type="ECO:0000313" key="3">
    <source>
        <dbReference type="Proteomes" id="UP000598488"/>
    </source>
</evidence>
<gene>
    <name evidence="2" type="ORF">JHD44_06370</name>
</gene>
<organism evidence="2 3">
    <name type="scientific">Marinomonas ostreistagni</name>
    <dbReference type="NCBI Taxonomy" id="359209"/>
    <lineage>
        <taxon>Bacteria</taxon>
        <taxon>Pseudomonadati</taxon>
        <taxon>Pseudomonadota</taxon>
        <taxon>Gammaproteobacteria</taxon>
        <taxon>Oceanospirillales</taxon>
        <taxon>Oceanospirillaceae</taxon>
        <taxon>Marinomonas</taxon>
    </lineage>
</organism>
<evidence type="ECO:0000313" key="2">
    <source>
        <dbReference type="EMBL" id="MBJ7550299.1"/>
    </source>
</evidence>